<evidence type="ECO:0000259" key="1">
    <source>
        <dbReference type="Pfam" id="PF00561"/>
    </source>
</evidence>
<dbReference type="AlphaFoldDB" id="A0A8K0GXE5"/>
<sequence>MIYNPARNFVSGVTFIVFLILDYVDAILCVLYKFVDEYIEGREAIPCHCKKREEKKDGGEEECELSETLFGRKNVFREMGFLGFGRKLKGFHKRDGGKEVNRWSDCGCETCVSWMSDGERKLHVFVREPASQEATTGKPAENVIFIHGFLSSSSYWTEKVFPNLSEPVKRNYRLFAIDLLGFGGSPKPRDCLYTMEDHLEMIEKSVIHPYQLNSFHVVAHSMGCIVGMALAAKHLNSVKSITLVASPYFPSEDGGALRVLNIIAAKRLWPPSAFGTSVMSWYEHIGRCVCLLICRNHRTWERILRLLTGKSDLHFLIMDLTKHTHHSAWHSMHNVICGGVKSMEGYLEAVTGAGVKICVLQGERDLVVPVECSYNIKQKAPNAEVDIIKIANHRTVIISREKQFTSYLERIWASLADSTTCTEEY</sequence>
<feature type="domain" description="AB hydrolase-1" evidence="1">
    <location>
        <begin position="143"/>
        <end position="247"/>
    </location>
</feature>
<gene>
    <name evidence="2" type="ORF">FNV43_RR15377</name>
</gene>
<dbReference type="Proteomes" id="UP000796880">
    <property type="component" value="Unassembled WGS sequence"/>
</dbReference>
<organism evidence="2 3">
    <name type="scientific">Rhamnella rubrinervis</name>
    <dbReference type="NCBI Taxonomy" id="2594499"/>
    <lineage>
        <taxon>Eukaryota</taxon>
        <taxon>Viridiplantae</taxon>
        <taxon>Streptophyta</taxon>
        <taxon>Embryophyta</taxon>
        <taxon>Tracheophyta</taxon>
        <taxon>Spermatophyta</taxon>
        <taxon>Magnoliopsida</taxon>
        <taxon>eudicotyledons</taxon>
        <taxon>Gunneridae</taxon>
        <taxon>Pentapetalae</taxon>
        <taxon>rosids</taxon>
        <taxon>fabids</taxon>
        <taxon>Rosales</taxon>
        <taxon>Rhamnaceae</taxon>
        <taxon>rhamnoid group</taxon>
        <taxon>Rhamneae</taxon>
        <taxon>Rhamnella</taxon>
    </lineage>
</organism>
<dbReference type="Gene3D" id="3.40.50.1820">
    <property type="entry name" value="alpha/beta hydrolase"/>
    <property type="match status" value="1"/>
</dbReference>
<keyword evidence="3" id="KW-1185">Reference proteome</keyword>
<dbReference type="OrthoDB" id="284184at2759"/>
<evidence type="ECO:0000313" key="3">
    <source>
        <dbReference type="Proteomes" id="UP000796880"/>
    </source>
</evidence>
<dbReference type="Pfam" id="PF00561">
    <property type="entry name" value="Abhydrolase_1"/>
    <property type="match status" value="1"/>
</dbReference>
<accession>A0A8K0GXE5</accession>
<name>A0A8K0GXE5_9ROSA</name>
<dbReference type="InterPro" id="IPR029058">
    <property type="entry name" value="AB_hydrolase_fold"/>
</dbReference>
<dbReference type="SUPFAM" id="SSF53474">
    <property type="entry name" value="alpha/beta-Hydrolases"/>
    <property type="match status" value="1"/>
</dbReference>
<dbReference type="PANTHER" id="PTHR43689">
    <property type="entry name" value="HYDROLASE"/>
    <property type="match status" value="1"/>
</dbReference>
<dbReference type="EMBL" id="VOIH02000007">
    <property type="protein sequence ID" value="KAF3441463.1"/>
    <property type="molecule type" value="Genomic_DNA"/>
</dbReference>
<protein>
    <recommendedName>
        <fullName evidence="1">AB hydrolase-1 domain-containing protein</fullName>
    </recommendedName>
</protein>
<dbReference type="InterPro" id="IPR000073">
    <property type="entry name" value="AB_hydrolase_1"/>
</dbReference>
<proteinExistence type="predicted"/>
<dbReference type="PANTHER" id="PTHR43689:SF14">
    <property type="entry name" value="LYSOPHOSPHOLIPASE BODYGUARD 4-RELATED"/>
    <property type="match status" value="1"/>
</dbReference>
<reference evidence="2" key="1">
    <citation type="submission" date="2020-03" db="EMBL/GenBank/DDBJ databases">
        <title>A high-quality chromosome-level genome assembly of a woody plant with both climbing and erect habits, Rhamnella rubrinervis.</title>
        <authorList>
            <person name="Lu Z."/>
            <person name="Yang Y."/>
            <person name="Zhu X."/>
            <person name="Sun Y."/>
        </authorList>
    </citation>
    <scope>NUCLEOTIDE SEQUENCE</scope>
    <source>
        <strain evidence="2">BYM</strain>
        <tissue evidence="2">Leaf</tissue>
    </source>
</reference>
<comment type="caution">
    <text evidence="2">The sequence shown here is derived from an EMBL/GenBank/DDBJ whole genome shotgun (WGS) entry which is preliminary data.</text>
</comment>
<evidence type="ECO:0000313" key="2">
    <source>
        <dbReference type="EMBL" id="KAF3441463.1"/>
    </source>
</evidence>